<organism evidence="8 9">
    <name type="scientific">Loigolactobacillus bifermentans DSM 20003</name>
    <dbReference type="NCBI Taxonomy" id="1423726"/>
    <lineage>
        <taxon>Bacteria</taxon>
        <taxon>Bacillati</taxon>
        <taxon>Bacillota</taxon>
        <taxon>Bacilli</taxon>
        <taxon>Lactobacillales</taxon>
        <taxon>Lactobacillaceae</taxon>
        <taxon>Loigolactobacillus</taxon>
    </lineage>
</organism>
<comment type="similarity">
    <text evidence="6">Belongs to the TVP38/TMEM64 family.</text>
</comment>
<name>A0A0R1GG81_9LACO</name>
<dbReference type="OrthoDB" id="371137at2"/>
<keyword evidence="2 6" id="KW-1003">Cell membrane</keyword>
<dbReference type="Proteomes" id="UP000051461">
    <property type="component" value="Unassembled WGS sequence"/>
</dbReference>
<comment type="subcellular location">
    <subcellularLocation>
        <location evidence="1 6">Cell membrane</location>
        <topology evidence="1 6">Multi-pass membrane protein</topology>
    </subcellularLocation>
</comment>
<keyword evidence="9" id="KW-1185">Reference proteome</keyword>
<protein>
    <recommendedName>
        <fullName evidence="6">TVP38/TMEM64 family membrane protein</fullName>
    </recommendedName>
</protein>
<dbReference type="AlphaFoldDB" id="A0A0R1GG81"/>
<evidence type="ECO:0000256" key="2">
    <source>
        <dbReference type="ARBA" id="ARBA00022475"/>
    </source>
</evidence>
<dbReference type="RefSeq" id="WP_057905541.1">
    <property type="nucleotide sequence ID" value="NZ_AZDA01000121.1"/>
</dbReference>
<evidence type="ECO:0000256" key="4">
    <source>
        <dbReference type="ARBA" id="ARBA00022989"/>
    </source>
</evidence>
<feature type="transmembrane region" description="Helical" evidence="6">
    <location>
        <begin position="136"/>
        <end position="158"/>
    </location>
</feature>
<feature type="transmembrane region" description="Helical" evidence="6">
    <location>
        <begin position="12"/>
        <end position="31"/>
    </location>
</feature>
<gene>
    <name evidence="8" type="ORF">FC07_GL001451</name>
</gene>
<dbReference type="PANTHER" id="PTHR12677:SF49">
    <property type="entry name" value="TVP38_TMEM64 FAMILY MEMBRANE PROTEIN"/>
    <property type="match status" value="1"/>
</dbReference>
<evidence type="ECO:0000256" key="3">
    <source>
        <dbReference type="ARBA" id="ARBA00022692"/>
    </source>
</evidence>
<evidence type="ECO:0000313" key="8">
    <source>
        <dbReference type="EMBL" id="KRK33196.1"/>
    </source>
</evidence>
<evidence type="ECO:0000259" key="7">
    <source>
        <dbReference type="Pfam" id="PF09335"/>
    </source>
</evidence>
<evidence type="ECO:0000313" key="9">
    <source>
        <dbReference type="Proteomes" id="UP000051461"/>
    </source>
</evidence>
<dbReference type="Pfam" id="PF09335">
    <property type="entry name" value="VTT_dom"/>
    <property type="match status" value="1"/>
</dbReference>
<dbReference type="PANTHER" id="PTHR12677">
    <property type="entry name" value="GOLGI APPARATUS MEMBRANE PROTEIN TVP38-RELATED"/>
    <property type="match status" value="1"/>
</dbReference>
<feature type="transmembrane region" description="Helical" evidence="6">
    <location>
        <begin position="86"/>
        <end position="106"/>
    </location>
</feature>
<dbReference type="PATRIC" id="fig|1423726.3.peg.1502"/>
<feature type="domain" description="VTT" evidence="7">
    <location>
        <begin position="66"/>
        <end position="182"/>
    </location>
</feature>
<dbReference type="EMBL" id="AZDA01000121">
    <property type="protein sequence ID" value="KRK33196.1"/>
    <property type="molecule type" value="Genomic_DNA"/>
</dbReference>
<proteinExistence type="inferred from homology"/>
<dbReference type="InterPro" id="IPR032816">
    <property type="entry name" value="VTT_dom"/>
</dbReference>
<dbReference type="InterPro" id="IPR015414">
    <property type="entry name" value="TMEM64"/>
</dbReference>
<evidence type="ECO:0000256" key="1">
    <source>
        <dbReference type="ARBA" id="ARBA00004651"/>
    </source>
</evidence>
<evidence type="ECO:0000256" key="5">
    <source>
        <dbReference type="ARBA" id="ARBA00023136"/>
    </source>
</evidence>
<keyword evidence="3 6" id="KW-0812">Transmembrane</keyword>
<sequence length="195" mass="21418">MVVSTKKHQWLQLIALLTVIGAGILSYHLGLLSSVAQLQAFIRQAGLLGPMLFILLQVVQVIFPIIPGGLTTIAAVTIFGAKLGFLYNYVGISLGSVAAFLLVRHFGPRFLRGFVPEKTFNKYQHYLNGGKKFDRFFALAILLPVAPDDILCMLAGLTKMSLKKFSAIIILCKPWTILAYSLGMSTLLQVTLQHL</sequence>
<comment type="caution">
    <text evidence="8">The sequence shown here is derived from an EMBL/GenBank/DDBJ whole genome shotgun (WGS) entry which is preliminary data.</text>
</comment>
<feature type="transmembrane region" description="Helical" evidence="6">
    <location>
        <begin position="51"/>
        <end position="79"/>
    </location>
</feature>
<reference evidence="8 9" key="1">
    <citation type="journal article" date="2015" name="Genome Announc.">
        <title>Expanding the biotechnology potential of lactobacilli through comparative genomics of 213 strains and associated genera.</title>
        <authorList>
            <person name="Sun Z."/>
            <person name="Harris H.M."/>
            <person name="McCann A."/>
            <person name="Guo C."/>
            <person name="Argimon S."/>
            <person name="Zhang W."/>
            <person name="Yang X."/>
            <person name="Jeffery I.B."/>
            <person name="Cooney J.C."/>
            <person name="Kagawa T.F."/>
            <person name="Liu W."/>
            <person name="Song Y."/>
            <person name="Salvetti E."/>
            <person name="Wrobel A."/>
            <person name="Rasinkangas P."/>
            <person name="Parkhill J."/>
            <person name="Rea M.C."/>
            <person name="O'Sullivan O."/>
            <person name="Ritari J."/>
            <person name="Douillard F.P."/>
            <person name="Paul Ross R."/>
            <person name="Yang R."/>
            <person name="Briner A.E."/>
            <person name="Felis G.E."/>
            <person name="de Vos W.M."/>
            <person name="Barrangou R."/>
            <person name="Klaenhammer T.R."/>
            <person name="Caufield P.W."/>
            <person name="Cui Y."/>
            <person name="Zhang H."/>
            <person name="O'Toole P.W."/>
        </authorList>
    </citation>
    <scope>NUCLEOTIDE SEQUENCE [LARGE SCALE GENOMIC DNA]</scope>
    <source>
        <strain evidence="8 9">DSM 20003</strain>
    </source>
</reference>
<dbReference type="GO" id="GO:0005886">
    <property type="term" value="C:plasma membrane"/>
    <property type="evidence" value="ECO:0007669"/>
    <property type="project" value="UniProtKB-SubCell"/>
</dbReference>
<keyword evidence="4 6" id="KW-1133">Transmembrane helix</keyword>
<evidence type="ECO:0000256" key="6">
    <source>
        <dbReference type="RuleBase" id="RU366058"/>
    </source>
</evidence>
<feature type="transmembrane region" description="Helical" evidence="6">
    <location>
        <begin position="165"/>
        <end position="188"/>
    </location>
</feature>
<keyword evidence="5 6" id="KW-0472">Membrane</keyword>
<dbReference type="STRING" id="1423726.FC07_GL001451"/>
<accession>A0A0R1GG81</accession>